<dbReference type="InterPro" id="IPR029510">
    <property type="entry name" value="Ald_DH_CS_GLU"/>
</dbReference>
<dbReference type="EnsemblMetazoa" id="PHUM233600-RA">
    <property type="protein sequence ID" value="PHUM233600-PA"/>
    <property type="gene ID" value="PHUM233600"/>
</dbReference>
<proteinExistence type="inferred from homology"/>
<evidence type="ECO:0000256" key="4">
    <source>
        <dbReference type="ARBA" id="ARBA00023027"/>
    </source>
</evidence>
<dbReference type="OrthoDB" id="310895at2759"/>
<gene>
    <name evidence="10" type="primary">8230175</name>
    <name evidence="9" type="ORF">Phum_PHUM233600</name>
</gene>
<evidence type="ECO:0000256" key="2">
    <source>
        <dbReference type="ARBA" id="ARBA00011881"/>
    </source>
</evidence>
<dbReference type="EMBL" id="AAZO01002709">
    <property type="status" value="NOT_ANNOTATED_CDS"/>
    <property type="molecule type" value="Genomic_DNA"/>
</dbReference>
<keyword evidence="3 7" id="KW-0560">Oxidoreductase</keyword>
<dbReference type="PANTHER" id="PTHR43521:SF1">
    <property type="entry name" value="ALPHA-AMINOADIPIC SEMIALDEHYDE DEHYDROGENASE"/>
    <property type="match status" value="1"/>
</dbReference>
<dbReference type="CTD" id="8230175"/>
<dbReference type="RefSeq" id="XP_002426046.1">
    <property type="nucleotide sequence ID" value="XM_002426001.1"/>
</dbReference>
<dbReference type="AlphaFoldDB" id="E0VIV2"/>
<evidence type="ECO:0000256" key="7">
    <source>
        <dbReference type="RuleBase" id="RU003345"/>
    </source>
</evidence>
<dbReference type="STRING" id="121224.E0VIV2"/>
<dbReference type="PANTHER" id="PTHR43521">
    <property type="entry name" value="ALPHA-AMINOADIPIC SEMIALDEHYDE DEHYDROGENASE"/>
    <property type="match status" value="1"/>
</dbReference>
<dbReference type="InterPro" id="IPR016162">
    <property type="entry name" value="Ald_DH_N"/>
</dbReference>
<dbReference type="FunCoup" id="E0VIV2">
    <property type="interactions" value="1090"/>
</dbReference>
<dbReference type="eggNOG" id="KOG2453">
    <property type="taxonomic scope" value="Eukaryota"/>
</dbReference>
<reference evidence="9" key="2">
    <citation type="submission" date="2007-04" db="EMBL/GenBank/DDBJ databases">
        <title>The genome of the human body louse.</title>
        <authorList>
            <consortium name="The Human Body Louse Genome Consortium"/>
            <person name="Kirkness E."/>
            <person name="Walenz B."/>
            <person name="Hass B."/>
            <person name="Bruggner R."/>
            <person name="Strausberg R."/>
        </authorList>
    </citation>
    <scope>NUCLEOTIDE SEQUENCE</scope>
    <source>
        <strain evidence="9">USDA</strain>
    </source>
</reference>
<evidence type="ECO:0000259" key="8">
    <source>
        <dbReference type="Pfam" id="PF00171"/>
    </source>
</evidence>
<protein>
    <recommendedName>
        <fullName evidence="5">aldehyde dehydrogenase (NAD(+))</fullName>
        <ecNumber evidence="5">1.2.1.3</ecNumber>
    </recommendedName>
</protein>
<dbReference type="VEuPathDB" id="VectorBase:PHUM233600"/>
<dbReference type="GO" id="GO:0004029">
    <property type="term" value="F:aldehyde dehydrogenase (NAD+) activity"/>
    <property type="evidence" value="ECO:0007669"/>
    <property type="project" value="UniProtKB-EC"/>
</dbReference>
<dbReference type="OMA" id="DAWKVYM"/>
<evidence type="ECO:0000256" key="5">
    <source>
        <dbReference type="ARBA" id="ARBA00024226"/>
    </source>
</evidence>
<accession>E0VIV2</accession>
<evidence type="ECO:0000256" key="3">
    <source>
        <dbReference type="ARBA" id="ARBA00023002"/>
    </source>
</evidence>
<evidence type="ECO:0000313" key="10">
    <source>
        <dbReference type="EnsemblMetazoa" id="PHUM233600-PA"/>
    </source>
</evidence>
<sequence length="534" mass="57601">MLTCVLRVVKNKKANIFFGCRKMSLLIDNPQYDFLKTLGLEKRNKGVYNGKWFGSGEVVTSYSPSSGAPIAEVVKGTQEDYESCVEECKKAFKTWAGLPAPKRGEIVRQMGDALRQKKEPLGKLVSLEMGKIFAEGVGEVQEFVDICDYATGLSRTFGGPILPSERPGHVLLEVWNPLGVVGVISAFNFPVAVYGWNAAIALVCGNTVLWKGASTTTLISIATTKIIAKVLEDNGIPGAVASMICGGPAVGEAMAKDQRVELVSFTGSTPIGQKVGVLVQERFGRSILELGGNNALIVNEDADLDMVIRSSVFACVGTAGQRCTSLRRLIIHEKVYDEVLQKLKQIYKQIMNRVGDPLDTKTLLGPLHTKAAVAEYEETIKEVKKLGGTIEIGGKAMSRSGFFVEPTIVTGLKSDNPMVRKETFAPIVYLLKTKSLEEAIEINNSVEQGLSSSLFTKDLGCIFQWLGPFGSDCGIVNINIPTSGAEIGGAFGGEKGTGGGRESGSDSWKQYMRRATVTVNYSKDLPLAQGITFE</sequence>
<dbReference type="InterPro" id="IPR016163">
    <property type="entry name" value="Ald_DH_C"/>
</dbReference>
<dbReference type="InterPro" id="IPR044638">
    <property type="entry name" value="ALDH7A1-like"/>
</dbReference>
<dbReference type="HOGENOM" id="CLU_005391_1_2_1"/>
<keyword evidence="11" id="KW-1185">Reference proteome</keyword>
<evidence type="ECO:0000256" key="6">
    <source>
        <dbReference type="PROSITE-ProRule" id="PRU10007"/>
    </source>
</evidence>
<keyword evidence="4" id="KW-0520">NAD</keyword>
<feature type="active site" evidence="6">
    <location>
        <position position="289"/>
    </location>
</feature>
<dbReference type="Proteomes" id="UP000009046">
    <property type="component" value="Unassembled WGS sequence"/>
</dbReference>
<reference evidence="9" key="1">
    <citation type="submission" date="2007-04" db="EMBL/GenBank/DDBJ databases">
        <title>Annotation of Pediculus humanus corporis strain USDA.</title>
        <authorList>
            <person name="Kirkness E."/>
            <person name="Hannick L."/>
            <person name="Hass B."/>
            <person name="Bruggner R."/>
            <person name="Lawson D."/>
            <person name="Bidwell S."/>
            <person name="Joardar V."/>
            <person name="Caler E."/>
            <person name="Walenz B."/>
            <person name="Inman J."/>
            <person name="Schobel S."/>
            <person name="Galinsky K."/>
            <person name="Amedeo P."/>
            <person name="Strausberg R."/>
        </authorList>
    </citation>
    <scope>NUCLEOTIDE SEQUENCE</scope>
    <source>
        <strain evidence="9">USDA</strain>
    </source>
</reference>
<reference evidence="10" key="3">
    <citation type="submission" date="2021-02" db="UniProtKB">
        <authorList>
            <consortium name="EnsemblMetazoa"/>
        </authorList>
    </citation>
    <scope>IDENTIFICATION</scope>
    <source>
        <strain evidence="10">USDA</strain>
    </source>
</reference>
<dbReference type="EMBL" id="DS235206">
    <property type="protein sequence ID" value="EEB13308.1"/>
    <property type="molecule type" value="Genomic_DNA"/>
</dbReference>
<dbReference type="InParanoid" id="E0VIV2"/>
<evidence type="ECO:0000313" key="11">
    <source>
        <dbReference type="Proteomes" id="UP000009046"/>
    </source>
</evidence>
<dbReference type="KEGG" id="phu:Phum_PHUM233600"/>
<comment type="similarity">
    <text evidence="1 7">Belongs to the aldehyde dehydrogenase family.</text>
</comment>
<dbReference type="Gene3D" id="3.40.309.10">
    <property type="entry name" value="Aldehyde Dehydrogenase, Chain A, domain 2"/>
    <property type="match status" value="1"/>
</dbReference>
<dbReference type="SUPFAM" id="SSF53720">
    <property type="entry name" value="ALDH-like"/>
    <property type="match status" value="1"/>
</dbReference>
<dbReference type="InterPro" id="IPR016161">
    <property type="entry name" value="Ald_DH/histidinol_DH"/>
</dbReference>
<dbReference type="EC" id="1.2.1.3" evidence="5"/>
<dbReference type="Pfam" id="PF00171">
    <property type="entry name" value="Aldedh"/>
    <property type="match status" value="1"/>
</dbReference>
<dbReference type="CDD" id="cd07130">
    <property type="entry name" value="ALDH_F7_AASADH"/>
    <property type="match status" value="1"/>
</dbReference>
<organism>
    <name type="scientific">Pediculus humanus subsp. corporis</name>
    <name type="common">Body louse</name>
    <dbReference type="NCBI Taxonomy" id="121224"/>
    <lineage>
        <taxon>Eukaryota</taxon>
        <taxon>Metazoa</taxon>
        <taxon>Ecdysozoa</taxon>
        <taxon>Arthropoda</taxon>
        <taxon>Hexapoda</taxon>
        <taxon>Insecta</taxon>
        <taxon>Pterygota</taxon>
        <taxon>Neoptera</taxon>
        <taxon>Paraneoptera</taxon>
        <taxon>Psocodea</taxon>
        <taxon>Troctomorpha</taxon>
        <taxon>Phthiraptera</taxon>
        <taxon>Anoplura</taxon>
        <taxon>Pediculidae</taxon>
        <taxon>Pediculus</taxon>
    </lineage>
</organism>
<dbReference type="PROSITE" id="PS00687">
    <property type="entry name" value="ALDEHYDE_DEHYDR_GLU"/>
    <property type="match status" value="1"/>
</dbReference>
<evidence type="ECO:0000313" key="9">
    <source>
        <dbReference type="EMBL" id="EEB13308.1"/>
    </source>
</evidence>
<dbReference type="FunFam" id="3.40.309.10:FF:000018">
    <property type="entry name" value="Alpha-aminoadipic semialdehyde dehydrogenase"/>
    <property type="match status" value="1"/>
</dbReference>
<name>E0VIV2_PEDHC</name>
<dbReference type="GeneID" id="8230175"/>
<evidence type="ECO:0000256" key="1">
    <source>
        <dbReference type="ARBA" id="ARBA00009986"/>
    </source>
</evidence>
<dbReference type="InterPro" id="IPR015590">
    <property type="entry name" value="Aldehyde_DH_dom"/>
</dbReference>
<dbReference type="Gene3D" id="3.40.605.10">
    <property type="entry name" value="Aldehyde Dehydrogenase, Chain A, domain 1"/>
    <property type="match status" value="1"/>
</dbReference>
<comment type="subunit">
    <text evidence="2">Homotetramer.</text>
</comment>
<feature type="domain" description="Aldehyde dehydrogenase" evidence="8">
    <location>
        <begin position="57"/>
        <end position="517"/>
    </location>
</feature>